<proteinExistence type="inferred from homology"/>
<dbReference type="InterPro" id="IPR005227">
    <property type="entry name" value="YqgF"/>
</dbReference>
<dbReference type="InterPro" id="IPR012337">
    <property type="entry name" value="RNaseH-like_sf"/>
</dbReference>
<dbReference type="PANTHER" id="PTHR33317:SF4">
    <property type="entry name" value="POLYNUCLEOTIDYL TRANSFERASE, RIBONUCLEASE H-LIKE SUPERFAMILY PROTEIN"/>
    <property type="match status" value="1"/>
</dbReference>
<organism evidence="7 8">
    <name type="scientific">Erythrobacter westpacificensis</name>
    <dbReference type="NCBI Taxonomy" id="1055231"/>
    <lineage>
        <taxon>Bacteria</taxon>
        <taxon>Pseudomonadati</taxon>
        <taxon>Pseudomonadota</taxon>
        <taxon>Alphaproteobacteria</taxon>
        <taxon>Sphingomonadales</taxon>
        <taxon>Erythrobacteraceae</taxon>
        <taxon>Erythrobacter/Porphyrobacter group</taxon>
        <taxon>Erythrobacter</taxon>
    </lineage>
</organism>
<dbReference type="RefSeq" id="WP_346032382.1">
    <property type="nucleotide sequence ID" value="NZ_BAABHV010000009.1"/>
</dbReference>
<feature type="domain" description="YqgF/RNase H-like" evidence="6">
    <location>
        <begin position="23"/>
        <end position="126"/>
    </location>
</feature>
<accession>A0ABP9KAD1</accession>
<evidence type="ECO:0000256" key="3">
    <source>
        <dbReference type="ARBA" id="ARBA00022722"/>
    </source>
</evidence>
<comment type="caution">
    <text evidence="7">The sequence shown here is derived from an EMBL/GenBank/DDBJ whole genome shotgun (WGS) entry which is preliminary data.</text>
</comment>
<evidence type="ECO:0000313" key="8">
    <source>
        <dbReference type="Proteomes" id="UP001500518"/>
    </source>
</evidence>
<dbReference type="PANTHER" id="PTHR33317">
    <property type="entry name" value="POLYNUCLEOTIDYL TRANSFERASE, RIBONUCLEASE H-LIKE SUPERFAMILY PROTEIN"/>
    <property type="match status" value="1"/>
</dbReference>
<evidence type="ECO:0000256" key="5">
    <source>
        <dbReference type="HAMAP-Rule" id="MF_00651"/>
    </source>
</evidence>
<comment type="function">
    <text evidence="5">Could be a nuclease involved in processing of the 5'-end of pre-16S rRNA.</text>
</comment>
<keyword evidence="2 5" id="KW-0690">Ribosome biogenesis</keyword>
<keyword evidence="1 5" id="KW-0963">Cytoplasm</keyword>
<dbReference type="InterPro" id="IPR037027">
    <property type="entry name" value="YqgF/RNaseH-like_dom_sf"/>
</dbReference>
<name>A0ABP9KAD1_9SPHN</name>
<evidence type="ECO:0000256" key="4">
    <source>
        <dbReference type="ARBA" id="ARBA00022801"/>
    </source>
</evidence>
<comment type="subcellular location">
    <subcellularLocation>
        <location evidence="5">Cytoplasm</location>
    </subcellularLocation>
</comment>
<dbReference type="Proteomes" id="UP001500518">
    <property type="component" value="Unassembled WGS sequence"/>
</dbReference>
<dbReference type="Pfam" id="PF03652">
    <property type="entry name" value="RuvX"/>
    <property type="match status" value="1"/>
</dbReference>
<evidence type="ECO:0000313" key="7">
    <source>
        <dbReference type="EMBL" id="GAA5052723.1"/>
    </source>
</evidence>
<evidence type="ECO:0000256" key="1">
    <source>
        <dbReference type="ARBA" id="ARBA00022490"/>
    </source>
</evidence>
<dbReference type="HAMAP" id="MF_00651">
    <property type="entry name" value="Nuclease_YqgF"/>
    <property type="match status" value="1"/>
</dbReference>
<dbReference type="CDD" id="cd16964">
    <property type="entry name" value="YqgF"/>
    <property type="match status" value="1"/>
</dbReference>
<gene>
    <name evidence="7" type="primary">ruvX</name>
    <name evidence="7" type="ORF">GCM10023208_13930</name>
</gene>
<dbReference type="SMART" id="SM00732">
    <property type="entry name" value="YqgFc"/>
    <property type="match status" value="1"/>
</dbReference>
<reference evidence="8" key="1">
    <citation type="journal article" date="2019" name="Int. J. Syst. Evol. Microbiol.">
        <title>The Global Catalogue of Microorganisms (GCM) 10K type strain sequencing project: providing services to taxonomists for standard genome sequencing and annotation.</title>
        <authorList>
            <consortium name="The Broad Institute Genomics Platform"/>
            <consortium name="The Broad Institute Genome Sequencing Center for Infectious Disease"/>
            <person name="Wu L."/>
            <person name="Ma J."/>
        </authorList>
    </citation>
    <scope>NUCLEOTIDE SEQUENCE [LARGE SCALE GENOMIC DNA]</scope>
    <source>
        <strain evidence="8">JCM 18014</strain>
    </source>
</reference>
<evidence type="ECO:0000259" key="6">
    <source>
        <dbReference type="SMART" id="SM00732"/>
    </source>
</evidence>
<dbReference type="InterPro" id="IPR006641">
    <property type="entry name" value="YqgF/RNaseH-like_dom"/>
</dbReference>
<keyword evidence="8" id="KW-1185">Reference proteome</keyword>
<dbReference type="EMBL" id="BAABHV010000009">
    <property type="protein sequence ID" value="GAA5052723.1"/>
    <property type="molecule type" value="Genomic_DNA"/>
</dbReference>
<dbReference type="Gene3D" id="3.30.420.140">
    <property type="entry name" value="YqgF/RNase H-like domain"/>
    <property type="match status" value="1"/>
</dbReference>
<comment type="similarity">
    <text evidence="5">Belongs to the YqgF HJR family.</text>
</comment>
<keyword evidence="3 5" id="KW-0540">Nuclease</keyword>
<dbReference type="NCBIfam" id="TIGR00250">
    <property type="entry name" value="RNAse_H_YqgF"/>
    <property type="match status" value="1"/>
</dbReference>
<sequence length="165" mass="17197">MAASPALVTEDAAEFRSALPLGGVLLGLDLGTKTIGTAICDAGWAFATAGKTLPKGKFTRDRAALQELCETRSAAGIVIGLPLNMDGSAGPRAQASRAFARNLASAQNGLGLPVLLWDERWSTTAAERDMIAQDTSRRKRAERIDSHAAAVILQGAIDRLAGGIL</sequence>
<protein>
    <recommendedName>
        <fullName evidence="5">Putative pre-16S rRNA nuclease</fullName>
        <ecNumber evidence="5">3.1.-.-</ecNumber>
    </recommendedName>
</protein>
<evidence type="ECO:0000256" key="2">
    <source>
        <dbReference type="ARBA" id="ARBA00022517"/>
    </source>
</evidence>
<keyword evidence="4 5" id="KW-0378">Hydrolase</keyword>
<dbReference type="EC" id="3.1.-.-" evidence="5"/>
<dbReference type="SUPFAM" id="SSF53098">
    <property type="entry name" value="Ribonuclease H-like"/>
    <property type="match status" value="1"/>
</dbReference>